<name>A0A9W6GP01_9FUSO</name>
<proteinExistence type="predicted"/>
<sequence length="316" mass="34006">MKKILAGLMVAAALTGCASKEEKPLDSTENKIKIGVTQIVEHPSLDQIRQGVEDAVRESQFGERVVFDFQNAQGDFVTAQSIAEQFDRTTDMMVAITTPSAQAAQNKISDKPVFFTGVTNPAGAGLGAENVTGISDMSPVEDQVKLIVDLLPEARRVGTVYNTGEANSVFLTEEFTKAANEYGLEVVARGVTNVNEVATAMDTFKGNVDVIYTTKDNTVASAYSLIVSKADEGKIPVIGATRDFTEMGALASAGTSEYDAGYQTGQMIVRYLAGEEMTNLPIENVENIEVTFNAEKAKIYSVNTEDMEKNGVEIIK</sequence>
<evidence type="ECO:0000313" key="1">
    <source>
        <dbReference type="EMBL" id="GLI57296.1"/>
    </source>
</evidence>
<keyword evidence="2" id="KW-1185">Reference proteome</keyword>
<dbReference type="PANTHER" id="PTHR35271">
    <property type="entry name" value="ABC TRANSPORTER, SUBSTRATE-BINDING LIPOPROTEIN-RELATED"/>
    <property type="match status" value="1"/>
</dbReference>
<evidence type="ECO:0000313" key="2">
    <source>
        <dbReference type="Proteomes" id="UP001144471"/>
    </source>
</evidence>
<comment type="caution">
    <text evidence="1">The sequence shown here is derived from an EMBL/GenBank/DDBJ whole genome shotgun (WGS) entry which is preliminary data.</text>
</comment>
<dbReference type="CDD" id="cd06325">
    <property type="entry name" value="PBP1_ABC_unchar_transporter"/>
    <property type="match status" value="1"/>
</dbReference>
<dbReference type="PANTHER" id="PTHR35271:SF1">
    <property type="entry name" value="ABC TRANSPORTER, SUBSTRATE-BINDING LIPOPROTEIN"/>
    <property type="match status" value="1"/>
</dbReference>
<dbReference type="AlphaFoldDB" id="A0A9W6GP01"/>
<dbReference type="Proteomes" id="UP001144471">
    <property type="component" value="Unassembled WGS sequence"/>
</dbReference>
<dbReference type="Pfam" id="PF04392">
    <property type="entry name" value="ABC_sub_bind"/>
    <property type="match status" value="1"/>
</dbReference>
<dbReference type="SUPFAM" id="SSF53822">
    <property type="entry name" value="Periplasmic binding protein-like I"/>
    <property type="match status" value="1"/>
</dbReference>
<dbReference type="InterPro" id="IPR028082">
    <property type="entry name" value="Peripla_BP_I"/>
</dbReference>
<accession>A0A9W6GP01</accession>
<dbReference type="RefSeq" id="WP_281836841.1">
    <property type="nucleotide sequence ID" value="NZ_BSDY01000015.1"/>
</dbReference>
<dbReference type="InterPro" id="IPR007487">
    <property type="entry name" value="ABC_transpt-TYRBP-like"/>
</dbReference>
<protein>
    <submittedName>
        <fullName evidence="1">ABC transporter substrate-binding protein</fullName>
    </submittedName>
</protein>
<dbReference type="PROSITE" id="PS51257">
    <property type="entry name" value="PROKAR_LIPOPROTEIN"/>
    <property type="match status" value="1"/>
</dbReference>
<dbReference type="EMBL" id="BSDY01000015">
    <property type="protein sequence ID" value="GLI57296.1"/>
    <property type="molecule type" value="Genomic_DNA"/>
</dbReference>
<organism evidence="1 2">
    <name type="scientific">Propionigenium maris DSM 9537</name>
    <dbReference type="NCBI Taxonomy" id="1123000"/>
    <lineage>
        <taxon>Bacteria</taxon>
        <taxon>Fusobacteriati</taxon>
        <taxon>Fusobacteriota</taxon>
        <taxon>Fusobacteriia</taxon>
        <taxon>Fusobacteriales</taxon>
        <taxon>Fusobacteriaceae</taxon>
        <taxon>Propionigenium</taxon>
    </lineage>
</organism>
<gene>
    <name evidence="1" type="ORF">PM10SUCC1_28100</name>
</gene>
<dbReference type="Gene3D" id="3.40.50.2300">
    <property type="match status" value="2"/>
</dbReference>
<reference evidence="1" key="1">
    <citation type="submission" date="2022-12" db="EMBL/GenBank/DDBJ databases">
        <title>Reference genome sequencing for broad-spectrum identification of bacterial and archaeal isolates by mass spectrometry.</title>
        <authorList>
            <person name="Sekiguchi Y."/>
            <person name="Tourlousse D.M."/>
        </authorList>
    </citation>
    <scope>NUCLEOTIDE SEQUENCE</scope>
    <source>
        <strain evidence="1">10succ1</strain>
    </source>
</reference>